<proteinExistence type="predicted"/>
<name>A0A8S9M2D6_BRACR</name>
<sequence length="262" mass="28263">MPPPALPVVLEPSCHVIEREPRHHWSNASRVVVSHRTREMYICREEEAHKDGATVSPPPHRSDPYCFMSMDYVRGRGSRDVWTIDAALVGGGLETSGLATQIVWGVGAETFAFDAALEGGGTKTDCTSDAVSIGDNLSCGELLKDEVLGSSNAKRINNLPVDVEAVPPTHSSRMSCRLTNNLIMESERIHNGGVGVGALQGCVLFVHVRAKLPLWEFYLLKSIGDNLSCGELLKGEVLGSSNAKRINNLPVDVEAVPPTVRG</sequence>
<dbReference type="EMBL" id="QGKY02000089">
    <property type="protein sequence ID" value="KAF2611423.1"/>
    <property type="molecule type" value="Genomic_DNA"/>
</dbReference>
<reference evidence="1" key="1">
    <citation type="submission" date="2019-12" db="EMBL/GenBank/DDBJ databases">
        <title>Genome sequencing and annotation of Brassica cretica.</title>
        <authorList>
            <person name="Studholme D.J."/>
            <person name="Sarris P.F."/>
        </authorList>
    </citation>
    <scope>NUCLEOTIDE SEQUENCE</scope>
    <source>
        <strain evidence="1">PFS-102/07</strain>
        <tissue evidence="1">Leaf</tissue>
    </source>
</reference>
<comment type="caution">
    <text evidence="1">The sequence shown here is derived from an EMBL/GenBank/DDBJ whole genome shotgun (WGS) entry which is preliminary data.</text>
</comment>
<dbReference type="AlphaFoldDB" id="A0A8S9M2D6"/>
<protein>
    <submittedName>
        <fullName evidence="1">Uncharacterized protein</fullName>
    </submittedName>
</protein>
<accession>A0A8S9M2D6</accession>
<organism evidence="1">
    <name type="scientific">Brassica cretica</name>
    <name type="common">Mustard</name>
    <dbReference type="NCBI Taxonomy" id="69181"/>
    <lineage>
        <taxon>Eukaryota</taxon>
        <taxon>Viridiplantae</taxon>
        <taxon>Streptophyta</taxon>
        <taxon>Embryophyta</taxon>
        <taxon>Tracheophyta</taxon>
        <taxon>Spermatophyta</taxon>
        <taxon>Magnoliopsida</taxon>
        <taxon>eudicotyledons</taxon>
        <taxon>Gunneridae</taxon>
        <taxon>Pentapetalae</taxon>
        <taxon>rosids</taxon>
        <taxon>malvids</taxon>
        <taxon>Brassicales</taxon>
        <taxon>Brassicaceae</taxon>
        <taxon>Brassiceae</taxon>
        <taxon>Brassica</taxon>
    </lineage>
</organism>
<evidence type="ECO:0000313" key="1">
    <source>
        <dbReference type="EMBL" id="KAF2611423.1"/>
    </source>
</evidence>
<gene>
    <name evidence="1" type="ORF">F2Q70_00010147</name>
</gene>